<reference evidence="1 2" key="1">
    <citation type="submission" date="2016-10" db="EMBL/GenBank/DDBJ databases">
        <authorList>
            <person name="Varghese N."/>
            <person name="Submissions S."/>
        </authorList>
    </citation>
    <scope>NUCLEOTIDE SEQUENCE [LARGE SCALE GENOMIC DNA]</scope>
    <source>
        <strain evidence="1 2">22B</strain>
    </source>
</reference>
<name>A0A662Z7X2_9GAMM</name>
<keyword evidence="2" id="KW-1185">Reference proteome</keyword>
<dbReference type="Proteomes" id="UP000243374">
    <property type="component" value="Unassembled WGS sequence"/>
</dbReference>
<dbReference type="AlphaFoldDB" id="A0A662Z7X2"/>
<organism evidence="1 2">
    <name type="scientific">Succinivibrio dextrinosolvens</name>
    <dbReference type="NCBI Taxonomy" id="83771"/>
    <lineage>
        <taxon>Bacteria</taxon>
        <taxon>Pseudomonadati</taxon>
        <taxon>Pseudomonadota</taxon>
        <taxon>Gammaproteobacteria</taxon>
        <taxon>Aeromonadales</taxon>
        <taxon>Succinivibrionaceae</taxon>
        <taxon>Succinivibrio</taxon>
    </lineage>
</organism>
<evidence type="ECO:0000313" key="1">
    <source>
        <dbReference type="EMBL" id="SFJ73520.1"/>
    </source>
</evidence>
<accession>A0A662Z7X2</accession>
<sequence>MSSEKLLLSRKHIVKNDDVNNRILRHMGYAAYKLWNIGNYEKRNYKELKLEKYPDWYDQKKRLKTNFFFKNLPSQTAQEVLKQLEESYKSYFTLRKKHPESNYRPPRFKNNLIDITFLKDAIKSENGVLRLTIPKQLKAYMHLCRLQTCRRTELSFLRNYQKLTKSPLVSAMNLDISVQ</sequence>
<evidence type="ECO:0000313" key="2">
    <source>
        <dbReference type="Proteomes" id="UP000243374"/>
    </source>
</evidence>
<gene>
    <name evidence="1" type="ORF">SAMN04487865_100183</name>
</gene>
<proteinExistence type="predicted"/>
<protein>
    <submittedName>
        <fullName evidence="1">Putative transposase</fullName>
    </submittedName>
</protein>
<dbReference type="EMBL" id="FOSF01000001">
    <property type="protein sequence ID" value="SFJ73520.1"/>
    <property type="molecule type" value="Genomic_DNA"/>
</dbReference>